<gene>
    <name evidence="5" type="ORF">HNQ50_001197</name>
</gene>
<dbReference type="InterPro" id="IPR041492">
    <property type="entry name" value="HAD_2"/>
</dbReference>
<dbReference type="InterPro" id="IPR036412">
    <property type="entry name" value="HAD-like_sf"/>
</dbReference>
<dbReference type="AlphaFoldDB" id="A0A840RAU9"/>
<keyword evidence="4" id="KW-0460">Magnesium</keyword>
<dbReference type="PANTHER" id="PTHR46193:SF10">
    <property type="entry name" value="6-PHOSPHOGLUCONATE PHOSPHATASE"/>
    <property type="match status" value="1"/>
</dbReference>
<dbReference type="InterPro" id="IPR051600">
    <property type="entry name" value="Beta-PGM-like"/>
</dbReference>
<evidence type="ECO:0000256" key="1">
    <source>
        <dbReference type="ARBA" id="ARBA00001946"/>
    </source>
</evidence>
<sequence>MTLSHLICDCDGVLLDSESVALAAILDGLSGRMARDQLDQFLRPRLGMTMHHIAEDMARDLGLRLTPEETLHLETSVEDRCIAEAQAINGVLAALQSVHLPMAVASNSSQARVEAGLRNAGLWSLFAGRVYTPGRGLRPKPAPDLYRAACQGLSAVAATTLVLEDSVAGVTAARAAGLTVLGFVGARHGEPTAAQRLRDAGATDVFDDMTTLPARLAAWH</sequence>
<dbReference type="SFLD" id="SFLDG01129">
    <property type="entry name" value="C1.5:_HAD__Beta-PGM__Phosphata"/>
    <property type="match status" value="1"/>
</dbReference>
<protein>
    <submittedName>
        <fullName evidence="5">HAD superfamily hydrolase (TIGR01509 family)</fullName>
    </submittedName>
</protein>
<dbReference type="RefSeq" id="WP_184098541.1">
    <property type="nucleotide sequence ID" value="NZ_JACHHN010000002.1"/>
</dbReference>
<reference evidence="5 6" key="1">
    <citation type="submission" date="2020-08" db="EMBL/GenBank/DDBJ databases">
        <title>Genomic Encyclopedia of Type Strains, Phase IV (KMG-IV): sequencing the most valuable type-strain genomes for metagenomic binning, comparative biology and taxonomic classification.</title>
        <authorList>
            <person name="Goeker M."/>
        </authorList>
    </citation>
    <scope>NUCLEOTIDE SEQUENCE [LARGE SCALE GENOMIC DNA]</scope>
    <source>
        <strain evidence="5 6">DSM 18233</strain>
    </source>
</reference>
<keyword evidence="3" id="KW-0479">Metal-binding</keyword>
<evidence type="ECO:0000313" key="5">
    <source>
        <dbReference type="EMBL" id="MBB5190475.1"/>
    </source>
</evidence>
<organism evidence="5 6">
    <name type="scientific">Silvimonas terrae</name>
    <dbReference type="NCBI Taxonomy" id="300266"/>
    <lineage>
        <taxon>Bacteria</taxon>
        <taxon>Pseudomonadati</taxon>
        <taxon>Pseudomonadota</taxon>
        <taxon>Betaproteobacteria</taxon>
        <taxon>Neisseriales</taxon>
        <taxon>Chitinibacteraceae</taxon>
        <taxon>Silvimonas</taxon>
    </lineage>
</organism>
<name>A0A840RAU9_9NEIS</name>
<dbReference type="Gene3D" id="1.10.150.240">
    <property type="entry name" value="Putative phosphatase, domain 2"/>
    <property type="match status" value="1"/>
</dbReference>
<dbReference type="GO" id="GO:0016787">
    <property type="term" value="F:hydrolase activity"/>
    <property type="evidence" value="ECO:0007669"/>
    <property type="project" value="UniProtKB-KW"/>
</dbReference>
<keyword evidence="6" id="KW-1185">Reference proteome</keyword>
<dbReference type="EMBL" id="JACHHN010000002">
    <property type="protein sequence ID" value="MBB5190475.1"/>
    <property type="molecule type" value="Genomic_DNA"/>
</dbReference>
<dbReference type="InterPro" id="IPR006439">
    <property type="entry name" value="HAD-SF_hydro_IA"/>
</dbReference>
<dbReference type="InterPro" id="IPR023214">
    <property type="entry name" value="HAD_sf"/>
</dbReference>
<evidence type="ECO:0000313" key="6">
    <source>
        <dbReference type="Proteomes" id="UP000543030"/>
    </source>
</evidence>
<dbReference type="PANTHER" id="PTHR46193">
    <property type="entry name" value="6-PHOSPHOGLUCONATE PHOSPHATASE"/>
    <property type="match status" value="1"/>
</dbReference>
<evidence type="ECO:0000256" key="2">
    <source>
        <dbReference type="ARBA" id="ARBA00006171"/>
    </source>
</evidence>
<comment type="similarity">
    <text evidence="2">Belongs to the HAD-like hydrolase superfamily. CbbY/CbbZ/Gph/YieH family.</text>
</comment>
<evidence type="ECO:0000256" key="3">
    <source>
        <dbReference type="ARBA" id="ARBA00022723"/>
    </source>
</evidence>
<comment type="cofactor">
    <cofactor evidence="1">
        <name>Mg(2+)</name>
        <dbReference type="ChEBI" id="CHEBI:18420"/>
    </cofactor>
</comment>
<proteinExistence type="inferred from homology"/>
<dbReference type="NCBIfam" id="TIGR01509">
    <property type="entry name" value="HAD-SF-IA-v3"/>
    <property type="match status" value="1"/>
</dbReference>
<dbReference type="SFLD" id="SFLDS00003">
    <property type="entry name" value="Haloacid_Dehalogenase"/>
    <property type="match status" value="1"/>
</dbReference>
<accession>A0A840RAU9</accession>
<dbReference type="Gene3D" id="3.40.50.1000">
    <property type="entry name" value="HAD superfamily/HAD-like"/>
    <property type="match status" value="1"/>
</dbReference>
<dbReference type="InterPro" id="IPR023198">
    <property type="entry name" value="PGP-like_dom2"/>
</dbReference>
<dbReference type="GO" id="GO:0046872">
    <property type="term" value="F:metal ion binding"/>
    <property type="evidence" value="ECO:0007669"/>
    <property type="project" value="UniProtKB-KW"/>
</dbReference>
<keyword evidence="5" id="KW-0378">Hydrolase</keyword>
<comment type="caution">
    <text evidence="5">The sequence shown here is derived from an EMBL/GenBank/DDBJ whole genome shotgun (WGS) entry which is preliminary data.</text>
</comment>
<evidence type="ECO:0000256" key="4">
    <source>
        <dbReference type="ARBA" id="ARBA00022842"/>
    </source>
</evidence>
<dbReference type="SUPFAM" id="SSF56784">
    <property type="entry name" value="HAD-like"/>
    <property type="match status" value="1"/>
</dbReference>
<dbReference type="Pfam" id="PF13419">
    <property type="entry name" value="HAD_2"/>
    <property type="match status" value="1"/>
</dbReference>
<dbReference type="Proteomes" id="UP000543030">
    <property type="component" value="Unassembled WGS sequence"/>
</dbReference>